<dbReference type="SUPFAM" id="SSF47226">
    <property type="entry name" value="Histidine-containing phosphotransfer domain, HPT domain"/>
    <property type="match status" value="1"/>
</dbReference>
<dbReference type="Gene3D" id="1.20.120.160">
    <property type="entry name" value="HPT domain"/>
    <property type="match status" value="1"/>
</dbReference>
<evidence type="ECO:0000313" key="3">
    <source>
        <dbReference type="EMBL" id="WCL53081.1"/>
    </source>
</evidence>
<dbReference type="GO" id="GO:0004672">
    <property type="term" value="F:protein kinase activity"/>
    <property type="evidence" value="ECO:0007669"/>
    <property type="project" value="UniProtKB-ARBA"/>
</dbReference>
<feature type="domain" description="HPt" evidence="2">
    <location>
        <begin position="32"/>
        <end position="114"/>
    </location>
</feature>
<protein>
    <submittedName>
        <fullName evidence="3">Hpt domain-containing protein</fullName>
    </submittedName>
</protein>
<dbReference type="EMBL" id="CP116805">
    <property type="protein sequence ID" value="WCL53081.1"/>
    <property type="molecule type" value="Genomic_DNA"/>
</dbReference>
<dbReference type="InterPro" id="IPR036641">
    <property type="entry name" value="HPT_dom_sf"/>
</dbReference>
<keyword evidence="4" id="KW-1185">Reference proteome</keyword>
<evidence type="ECO:0000313" key="4">
    <source>
        <dbReference type="Proteomes" id="UP001217500"/>
    </source>
</evidence>
<dbReference type="RefSeq" id="WP_289502593.1">
    <property type="nucleotide sequence ID" value="NZ_CP116805.1"/>
</dbReference>
<organism evidence="3 4">
    <name type="scientific">Gimibacter soli</name>
    <dbReference type="NCBI Taxonomy" id="3024400"/>
    <lineage>
        <taxon>Bacteria</taxon>
        <taxon>Pseudomonadati</taxon>
        <taxon>Pseudomonadota</taxon>
        <taxon>Alphaproteobacteria</taxon>
        <taxon>Kordiimonadales</taxon>
        <taxon>Temperatibacteraceae</taxon>
        <taxon>Gimibacter</taxon>
    </lineage>
</organism>
<reference evidence="3" key="1">
    <citation type="submission" date="2023-01" db="EMBL/GenBank/DDBJ databases">
        <title>The genome sequence of Kordiimonadaceae bacterium 6D33.</title>
        <authorList>
            <person name="Liu Y."/>
        </authorList>
    </citation>
    <scope>NUCLEOTIDE SEQUENCE</scope>
    <source>
        <strain evidence="3">6D33</strain>
    </source>
</reference>
<accession>A0AAE9XMU5</accession>
<dbReference type="AlphaFoldDB" id="A0AAE9XMU5"/>
<sequence>MTIARSNWDESVILDRAHLAGFTGGDEDLEAEILGIFAANAPNYLETLKTAAVADWKAHAHKLKGAARGIGAWRLAVEAERAETEMPERSDAERAACLAELTVRLDALLAEIRAVVAA</sequence>
<dbReference type="Proteomes" id="UP001217500">
    <property type="component" value="Chromosome"/>
</dbReference>
<evidence type="ECO:0000256" key="1">
    <source>
        <dbReference type="ARBA" id="ARBA00023012"/>
    </source>
</evidence>
<evidence type="ECO:0000259" key="2">
    <source>
        <dbReference type="Pfam" id="PF01627"/>
    </source>
</evidence>
<dbReference type="Pfam" id="PF01627">
    <property type="entry name" value="Hpt"/>
    <property type="match status" value="1"/>
</dbReference>
<dbReference type="InterPro" id="IPR008207">
    <property type="entry name" value="Sig_transdc_His_kin_Hpt_dom"/>
</dbReference>
<dbReference type="KEGG" id="gso:PH603_11070"/>
<dbReference type="GO" id="GO:0000160">
    <property type="term" value="P:phosphorelay signal transduction system"/>
    <property type="evidence" value="ECO:0007669"/>
    <property type="project" value="UniProtKB-KW"/>
</dbReference>
<proteinExistence type="predicted"/>
<keyword evidence="1" id="KW-0902">Two-component regulatory system</keyword>
<gene>
    <name evidence="3" type="ORF">PH603_11070</name>
</gene>
<name>A0AAE9XMU5_9PROT</name>